<feature type="compositionally biased region" description="Basic and acidic residues" evidence="2">
    <location>
        <begin position="670"/>
        <end position="680"/>
    </location>
</feature>
<accession>A0A9E7FZC2</accession>
<sequence length="878" mass="97469">MFRYRLVDDGMTIVAIKDEMKPLLERARDDNKAVLLGLGVTLAVPLARYLVSCFTRRNSTSTLAGYGSGTGSKTAVCSTIISGRGLKDELCLLQQVENQRLKVAASQSSGTMRELRSAKLKIKHLKKRLRSCRAQAGKRMNSLQHRIAMLQNKVDQAELIDADVQIKLQRLEALEDEADDLRKATSQAEGFEEVQILREANHKLVKRAEQLQTDHHAEVEELVSLRRLNSRLIYELAYNQPPPGKPAEKDPIKCRRPKHDAEDRRSSTSDVILSSCKPKLFLGKLKKLVRRRGSQSSNDISESCITFETRAAASTSSGDPTPSGSTEEQSESSERLLMKGLNGCRLGFAVSVPLAGYFLANPRPAASASSAGAESRAAVGKSDVPVSSGGVRNLKDEIHIQEIEEALANILHGTSTTRTTTMAINSIQEHSASSKDSWDEDGSLLPQLKQLSPRDPEGSLMKLTHGELGVEKVDMEQEIAYLQERDRSNLINHLRELEDQLRIKMMKANGLPLQVQSLNEEYQSPRIQDSAHLGAIGELESVEMMINRLLIVLKSHWLYSRQKGLTISDDKNQKMPMEVEAERSNFSNAYSNSEQKNLMLIQRLESAENLASSCSAAAGQEVEAPETNYTIEANETARDVGQQSDDDSKEIVEALGVRLIEDCSNFEQRKPEFSSEKGEESCTSELVSAETEKKAEEIVDGHANLDNVEKNLHLEESDTQVPENRDEPMNSSSGVSSTTSSGSVGKSKHQSPHRRKLLSKLKKMLLGKHSHSKEKIYRNKTPTRESISACSSDDARSTSSHSMLSWFMEEDALADGLSKTKSSDDRWKSNSAWCQSFFRHSIGILQAKSCDLRDEDIAACCRSNQGEPLFHRRNGYGR</sequence>
<reference evidence="3" key="1">
    <citation type="submission" date="2022-05" db="EMBL/GenBank/DDBJ databases">
        <title>The Musa troglodytarum L. genome provides insights into the mechanism of non-climacteric behaviour and enrichment of carotenoids.</title>
        <authorList>
            <person name="Wang J."/>
        </authorList>
    </citation>
    <scope>NUCLEOTIDE SEQUENCE</scope>
    <source>
        <tissue evidence="3">Leaf</tissue>
    </source>
</reference>
<dbReference type="Proteomes" id="UP001055439">
    <property type="component" value="Chromosome 5"/>
</dbReference>
<dbReference type="OrthoDB" id="10414512at2759"/>
<feature type="region of interest" description="Disordered" evidence="2">
    <location>
        <begin position="365"/>
        <end position="384"/>
    </location>
</feature>
<feature type="compositionally biased region" description="Basic residues" evidence="2">
    <location>
        <begin position="746"/>
        <end position="755"/>
    </location>
</feature>
<feature type="compositionally biased region" description="Low complexity" evidence="2">
    <location>
        <begin position="365"/>
        <end position="378"/>
    </location>
</feature>
<proteinExistence type="predicted"/>
<feature type="compositionally biased region" description="Basic and acidic residues" evidence="2">
    <location>
        <begin position="246"/>
        <end position="267"/>
    </location>
</feature>
<feature type="coiled-coil region" evidence="1">
    <location>
        <begin position="115"/>
        <end position="214"/>
    </location>
</feature>
<organism evidence="3 4">
    <name type="scientific">Musa troglodytarum</name>
    <name type="common">fe'i banana</name>
    <dbReference type="NCBI Taxonomy" id="320322"/>
    <lineage>
        <taxon>Eukaryota</taxon>
        <taxon>Viridiplantae</taxon>
        <taxon>Streptophyta</taxon>
        <taxon>Embryophyta</taxon>
        <taxon>Tracheophyta</taxon>
        <taxon>Spermatophyta</taxon>
        <taxon>Magnoliopsida</taxon>
        <taxon>Liliopsida</taxon>
        <taxon>Zingiberales</taxon>
        <taxon>Musaceae</taxon>
        <taxon>Musa</taxon>
    </lineage>
</organism>
<feature type="compositionally biased region" description="Low complexity" evidence="2">
    <location>
        <begin position="731"/>
        <end position="745"/>
    </location>
</feature>
<evidence type="ECO:0000256" key="2">
    <source>
        <dbReference type="SAM" id="MobiDB-lite"/>
    </source>
</evidence>
<keyword evidence="1" id="KW-0175">Coiled coil</keyword>
<evidence type="ECO:0000313" key="4">
    <source>
        <dbReference type="Proteomes" id="UP001055439"/>
    </source>
</evidence>
<dbReference type="AlphaFoldDB" id="A0A9E7FZC2"/>
<protein>
    <submittedName>
        <fullName evidence="3">Protein CHUP1, chloroplastic-like</fullName>
    </submittedName>
</protein>
<feature type="region of interest" description="Disordered" evidence="2">
    <location>
        <begin position="716"/>
        <end position="755"/>
    </location>
</feature>
<feature type="region of interest" description="Disordered" evidence="2">
    <location>
        <begin position="670"/>
        <end position="693"/>
    </location>
</feature>
<feature type="compositionally biased region" description="Low complexity" evidence="2">
    <location>
        <begin position="311"/>
        <end position="327"/>
    </location>
</feature>
<keyword evidence="4" id="KW-1185">Reference proteome</keyword>
<evidence type="ECO:0000256" key="1">
    <source>
        <dbReference type="SAM" id="Coils"/>
    </source>
</evidence>
<feature type="region of interest" description="Disordered" evidence="2">
    <location>
        <begin position="238"/>
        <end position="270"/>
    </location>
</feature>
<dbReference type="EMBL" id="CP097507">
    <property type="protein sequence ID" value="URE05911.1"/>
    <property type="molecule type" value="Genomic_DNA"/>
</dbReference>
<evidence type="ECO:0000313" key="3">
    <source>
        <dbReference type="EMBL" id="URE05911.1"/>
    </source>
</evidence>
<gene>
    <name evidence="3" type="ORF">MUK42_21022</name>
</gene>
<feature type="region of interest" description="Disordered" evidence="2">
    <location>
        <begin position="311"/>
        <end position="334"/>
    </location>
</feature>
<name>A0A9E7FZC2_9LILI</name>